<accession>A0A1D3MG85</accession>
<dbReference type="Proteomes" id="UP000195696">
    <property type="component" value="Unassembled WGS sequence"/>
</dbReference>
<dbReference type="EMBL" id="FMAK01000013">
    <property type="protein sequence ID" value="SCB66403.1"/>
    <property type="molecule type" value="Genomic_DNA"/>
</dbReference>
<protein>
    <submittedName>
        <fullName evidence="1">Uncharacterized protein</fullName>
    </submittedName>
</protein>
<proteinExistence type="predicted"/>
<evidence type="ECO:0000313" key="1">
    <source>
        <dbReference type="EMBL" id="SCB66403.1"/>
    </source>
</evidence>
<name>A0A1D3MG85_BACMY</name>
<evidence type="ECO:0000313" key="2">
    <source>
        <dbReference type="Proteomes" id="UP000195696"/>
    </source>
</evidence>
<sequence length="13" mass="1619">MIESEERFHISLQ</sequence>
<organism evidence="1 2">
    <name type="scientific">Bacillus mycoides</name>
    <dbReference type="NCBI Taxonomy" id="1405"/>
    <lineage>
        <taxon>Bacteria</taxon>
        <taxon>Bacillati</taxon>
        <taxon>Bacillota</taxon>
        <taxon>Bacilli</taxon>
        <taxon>Bacillales</taxon>
        <taxon>Bacillaceae</taxon>
        <taxon>Bacillus</taxon>
        <taxon>Bacillus cereus group</taxon>
    </lineage>
</organism>
<reference evidence="1 2" key="1">
    <citation type="submission" date="2016-08" db="EMBL/GenBank/DDBJ databases">
        <authorList>
            <person name="Seilhamer J.J."/>
        </authorList>
    </citation>
    <scope>NUCLEOTIDE SEQUENCE [LARGE SCALE GENOMIC DNA]</scope>
    <source>
        <strain evidence="1 2">SDA_GO95</strain>
    </source>
</reference>
<gene>
    <name evidence="1" type="ORF">BWGO95_00338</name>
</gene>